<accession>A0A484LC73</accession>
<proteinExistence type="inferred from homology"/>
<evidence type="ECO:0000256" key="8">
    <source>
        <dbReference type="PROSITE-ProRule" id="PRU00283"/>
    </source>
</evidence>
<dbReference type="PROSITE" id="PS50067">
    <property type="entry name" value="KINESIN_MOTOR_2"/>
    <property type="match status" value="1"/>
</dbReference>
<gene>
    <name evidence="10" type="ORF">CCAM_LOCUS15505</name>
</gene>
<dbReference type="Gene3D" id="3.40.850.10">
    <property type="entry name" value="Kinesin motor domain"/>
    <property type="match status" value="1"/>
</dbReference>
<dbReference type="InterPro" id="IPR036961">
    <property type="entry name" value="Kinesin_motor_dom_sf"/>
</dbReference>
<sequence>MSSGKLLHVRYRDSKLTFLLQDSLGGNAKTIIIANVSPSSSFSLETLSTLKFAQRAKFIKNHAVINEDASRDILAMMVQIQNLKRGSYICGSHGHMRKARVHQVVFLIFLYQAA</sequence>
<evidence type="ECO:0000259" key="9">
    <source>
        <dbReference type="PROSITE" id="PS50067"/>
    </source>
</evidence>
<evidence type="ECO:0000256" key="4">
    <source>
        <dbReference type="ARBA" id="ARBA00022840"/>
    </source>
</evidence>
<evidence type="ECO:0000256" key="6">
    <source>
        <dbReference type="ARBA" id="ARBA00023175"/>
    </source>
</evidence>
<protein>
    <recommendedName>
        <fullName evidence="9">Kinesin motor domain-containing protein</fullName>
    </recommendedName>
</protein>
<dbReference type="PANTHER" id="PTHR37739:SF14">
    <property type="entry name" value="KINESIN-LIKE PROTEIN KIN-12E"/>
    <property type="match status" value="1"/>
</dbReference>
<dbReference type="GO" id="GO:0005874">
    <property type="term" value="C:microtubule"/>
    <property type="evidence" value="ECO:0007669"/>
    <property type="project" value="UniProtKB-KW"/>
</dbReference>
<dbReference type="EMBL" id="OOIL02001249">
    <property type="protein sequence ID" value="VFQ73729.1"/>
    <property type="molecule type" value="Genomic_DNA"/>
</dbReference>
<keyword evidence="6" id="KW-0505">Motor protein</keyword>
<dbReference type="GO" id="GO:0008017">
    <property type="term" value="F:microtubule binding"/>
    <property type="evidence" value="ECO:0007669"/>
    <property type="project" value="InterPro"/>
</dbReference>
<evidence type="ECO:0000256" key="5">
    <source>
        <dbReference type="ARBA" id="ARBA00023054"/>
    </source>
</evidence>
<dbReference type="Pfam" id="PF00225">
    <property type="entry name" value="Kinesin"/>
    <property type="match status" value="1"/>
</dbReference>
<evidence type="ECO:0000256" key="2">
    <source>
        <dbReference type="ARBA" id="ARBA00022701"/>
    </source>
</evidence>
<dbReference type="Proteomes" id="UP000595140">
    <property type="component" value="Unassembled WGS sequence"/>
</dbReference>
<dbReference type="GO" id="GO:0009536">
    <property type="term" value="C:plastid"/>
    <property type="evidence" value="ECO:0007669"/>
    <property type="project" value="UniProtKB-SubCell"/>
</dbReference>
<dbReference type="AlphaFoldDB" id="A0A484LC73"/>
<organism evidence="10 11">
    <name type="scientific">Cuscuta campestris</name>
    <dbReference type="NCBI Taxonomy" id="132261"/>
    <lineage>
        <taxon>Eukaryota</taxon>
        <taxon>Viridiplantae</taxon>
        <taxon>Streptophyta</taxon>
        <taxon>Embryophyta</taxon>
        <taxon>Tracheophyta</taxon>
        <taxon>Spermatophyta</taxon>
        <taxon>Magnoliopsida</taxon>
        <taxon>eudicotyledons</taxon>
        <taxon>Gunneridae</taxon>
        <taxon>Pentapetalae</taxon>
        <taxon>asterids</taxon>
        <taxon>lamiids</taxon>
        <taxon>Solanales</taxon>
        <taxon>Convolvulaceae</taxon>
        <taxon>Cuscuteae</taxon>
        <taxon>Cuscuta</taxon>
        <taxon>Cuscuta subgen. Grammica</taxon>
        <taxon>Cuscuta sect. Cleistogrammica</taxon>
    </lineage>
</organism>
<dbReference type="InterPro" id="IPR027417">
    <property type="entry name" value="P-loop_NTPase"/>
</dbReference>
<dbReference type="OrthoDB" id="1727572at2759"/>
<evidence type="ECO:0000256" key="3">
    <source>
        <dbReference type="ARBA" id="ARBA00022741"/>
    </source>
</evidence>
<dbReference type="GO" id="GO:0007018">
    <property type="term" value="P:microtubule-based movement"/>
    <property type="evidence" value="ECO:0007669"/>
    <property type="project" value="InterPro"/>
</dbReference>
<feature type="domain" description="Kinesin motor" evidence="9">
    <location>
        <begin position="1"/>
        <end position="59"/>
    </location>
</feature>
<keyword evidence="2" id="KW-0493">Microtubule</keyword>
<dbReference type="GO" id="GO:0005524">
    <property type="term" value="F:ATP binding"/>
    <property type="evidence" value="ECO:0007669"/>
    <property type="project" value="UniProtKB-KW"/>
</dbReference>
<keyword evidence="5" id="KW-0175">Coiled coil</keyword>
<dbReference type="PANTHER" id="PTHR37739">
    <property type="entry name" value="KINESIN-LIKE PROTEIN KIN-12D"/>
    <property type="match status" value="1"/>
</dbReference>
<keyword evidence="3" id="KW-0547">Nucleotide-binding</keyword>
<reference evidence="10 11" key="1">
    <citation type="submission" date="2018-04" db="EMBL/GenBank/DDBJ databases">
        <authorList>
            <person name="Vogel A."/>
        </authorList>
    </citation>
    <scope>NUCLEOTIDE SEQUENCE [LARGE SCALE GENOMIC DNA]</scope>
</reference>
<comment type="similarity">
    <text evidence="7">Belongs to the TRAFAC class myosin-kinesin ATPase superfamily. Kinesin family. KIN-12 subfamily.</text>
</comment>
<comment type="subcellular location">
    <subcellularLocation>
        <location evidence="1">Plastid</location>
    </subcellularLocation>
</comment>
<dbReference type="GO" id="GO:0003777">
    <property type="term" value="F:microtubule motor activity"/>
    <property type="evidence" value="ECO:0007669"/>
    <property type="project" value="InterPro"/>
</dbReference>
<comment type="caution">
    <text evidence="8">Lacks conserved residue(s) required for the propagation of feature annotation.</text>
</comment>
<keyword evidence="4" id="KW-0067">ATP-binding</keyword>
<evidence type="ECO:0000313" key="10">
    <source>
        <dbReference type="EMBL" id="VFQ73729.1"/>
    </source>
</evidence>
<evidence type="ECO:0000256" key="1">
    <source>
        <dbReference type="ARBA" id="ARBA00004474"/>
    </source>
</evidence>
<dbReference type="InterPro" id="IPR001752">
    <property type="entry name" value="Kinesin_motor_dom"/>
</dbReference>
<keyword evidence="11" id="KW-1185">Reference proteome</keyword>
<name>A0A484LC73_9ASTE</name>
<dbReference type="InterPro" id="IPR044986">
    <property type="entry name" value="KIF15/KIN-12"/>
</dbReference>
<evidence type="ECO:0000256" key="7">
    <source>
        <dbReference type="ARBA" id="ARBA00034488"/>
    </source>
</evidence>
<dbReference type="SUPFAM" id="SSF52540">
    <property type="entry name" value="P-loop containing nucleoside triphosphate hydrolases"/>
    <property type="match status" value="1"/>
</dbReference>
<evidence type="ECO:0000313" key="11">
    <source>
        <dbReference type="Proteomes" id="UP000595140"/>
    </source>
</evidence>